<dbReference type="InterPro" id="IPR050882">
    <property type="entry name" value="Prepilin_peptidase/N-MTase"/>
</dbReference>
<evidence type="ECO:0000256" key="2">
    <source>
        <dbReference type="RuleBase" id="RU003793"/>
    </source>
</evidence>
<dbReference type="PANTHER" id="PTHR30487:SF0">
    <property type="entry name" value="PREPILIN LEADER PEPTIDASE_N-METHYLTRANSFERASE-RELATED"/>
    <property type="match status" value="1"/>
</dbReference>
<dbReference type="GO" id="GO:0004190">
    <property type="term" value="F:aspartic-type endopeptidase activity"/>
    <property type="evidence" value="ECO:0007669"/>
    <property type="project" value="InterPro"/>
</dbReference>
<keyword evidence="3" id="KW-1133">Transmembrane helix</keyword>
<feature type="transmembrane region" description="Helical" evidence="3">
    <location>
        <begin position="156"/>
        <end position="185"/>
    </location>
</feature>
<organism evidence="5 6">
    <name type="scientific">Serratia odorifera</name>
    <dbReference type="NCBI Taxonomy" id="618"/>
    <lineage>
        <taxon>Bacteria</taxon>
        <taxon>Pseudomonadati</taxon>
        <taxon>Pseudomonadota</taxon>
        <taxon>Gammaproteobacteria</taxon>
        <taxon>Enterobacterales</taxon>
        <taxon>Yersiniaceae</taxon>
        <taxon>Serratia</taxon>
    </lineage>
</organism>
<accession>A0A3S4DPZ9</accession>
<name>A0A3S4DPZ9_SEROD</name>
<feature type="transmembrane region" description="Helical" evidence="3">
    <location>
        <begin position="46"/>
        <end position="66"/>
    </location>
</feature>
<feature type="transmembrane region" description="Helical" evidence="3">
    <location>
        <begin position="115"/>
        <end position="135"/>
    </location>
</feature>
<dbReference type="InterPro" id="IPR014032">
    <property type="entry name" value="Peptidase_A24A_bac"/>
</dbReference>
<dbReference type="PRINTS" id="PR00864">
    <property type="entry name" value="PREPILNPTASE"/>
</dbReference>
<dbReference type="AlphaFoldDB" id="A0A3S4DPZ9"/>
<feature type="transmembrane region" description="Helical" evidence="3">
    <location>
        <begin position="197"/>
        <end position="217"/>
    </location>
</feature>
<dbReference type="PANTHER" id="PTHR30487">
    <property type="entry name" value="TYPE 4 PREPILIN-LIKE PROTEINS LEADER PEPTIDE-PROCESSING ENZYME"/>
    <property type="match status" value="1"/>
</dbReference>
<dbReference type="Proteomes" id="UP000281391">
    <property type="component" value="Chromosome"/>
</dbReference>
<evidence type="ECO:0000256" key="3">
    <source>
        <dbReference type="SAM" id="Phobius"/>
    </source>
</evidence>
<evidence type="ECO:0000313" key="5">
    <source>
        <dbReference type="EMBL" id="VDZ61857.1"/>
    </source>
</evidence>
<dbReference type="Pfam" id="PF01478">
    <property type="entry name" value="Peptidase_A24"/>
    <property type="match status" value="1"/>
</dbReference>
<sequence length="219" mass="23516">MDDAGLLLLWLSVLPASWLVQQLVWRSPALLRWRWHDARTAKAPPVKWAVMVSCCSCAALLIALGPTADARRLVLMAMATVLIALAFIDCRTLWLPDSLTLPLLWAGLLVNLHGALVPLADSVLGAVAGYLLLWGTNRLYVIYRQRQGIGQGDFKLLAALGAWGGWPLLPAMLLLASLCALAVWLPRSGAQRSSRQTPMPFGCFLALAGGLTLALSAGG</sequence>
<evidence type="ECO:0000259" key="4">
    <source>
        <dbReference type="Pfam" id="PF01478"/>
    </source>
</evidence>
<keyword evidence="3" id="KW-0472">Membrane</keyword>
<comment type="similarity">
    <text evidence="1 2">Belongs to the peptidase A24 family.</text>
</comment>
<protein>
    <submittedName>
        <fullName evidence="5">Pectic enzymes secretion protein outO</fullName>
    </submittedName>
</protein>
<dbReference type="GO" id="GO:0005886">
    <property type="term" value="C:plasma membrane"/>
    <property type="evidence" value="ECO:0007669"/>
    <property type="project" value="TreeGrafter"/>
</dbReference>
<dbReference type="EMBL" id="LR134117">
    <property type="protein sequence ID" value="VDZ61857.1"/>
    <property type="molecule type" value="Genomic_DNA"/>
</dbReference>
<feature type="transmembrane region" description="Helical" evidence="3">
    <location>
        <begin position="73"/>
        <end position="95"/>
    </location>
</feature>
<evidence type="ECO:0000313" key="6">
    <source>
        <dbReference type="Proteomes" id="UP000281391"/>
    </source>
</evidence>
<feature type="domain" description="Prepilin type IV endopeptidase peptidase" evidence="4">
    <location>
        <begin position="77"/>
        <end position="184"/>
    </location>
</feature>
<keyword evidence="3" id="KW-0812">Transmembrane</keyword>
<reference evidence="5 6" key="1">
    <citation type="submission" date="2018-12" db="EMBL/GenBank/DDBJ databases">
        <authorList>
            <consortium name="Pathogen Informatics"/>
        </authorList>
    </citation>
    <scope>NUCLEOTIDE SEQUENCE [LARGE SCALE GENOMIC DNA]</scope>
    <source>
        <strain evidence="5 6">NCTC11214</strain>
    </source>
</reference>
<proteinExistence type="inferred from homology"/>
<dbReference type="InterPro" id="IPR000045">
    <property type="entry name" value="Prepilin_IV_endopep_pep"/>
</dbReference>
<dbReference type="GO" id="GO:0006465">
    <property type="term" value="P:signal peptide processing"/>
    <property type="evidence" value="ECO:0007669"/>
    <property type="project" value="TreeGrafter"/>
</dbReference>
<dbReference type="KEGG" id="sof:NCTC11214_03905"/>
<dbReference type="Gene3D" id="1.20.120.1220">
    <property type="match status" value="1"/>
</dbReference>
<evidence type="ECO:0000256" key="1">
    <source>
        <dbReference type="ARBA" id="ARBA00005801"/>
    </source>
</evidence>
<gene>
    <name evidence="5" type="primary">outO_2</name>
    <name evidence="5" type="ORF">NCTC11214_03905</name>
</gene>
<dbReference type="RefSeq" id="WP_050763120.1">
    <property type="nucleotide sequence ID" value="NZ_LR134117.1"/>
</dbReference>